<proteinExistence type="predicted"/>
<comment type="caution">
    <text evidence="1">The sequence shown here is derived from an EMBL/GenBank/DDBJ whole genome shotgun (WGS) entry which is preliminary data.</text>
</comment>
<evidence type="ECO:0000313" key="1">
    <source>
        <dbReference type="EMBL" id="KAK3724104.1"/>
    </source>
</evidence>
<dbReference type="Proteomes" id="UP001281147">
    <property type="component" value="Unassembled WGS sequence"/>
</dbReference>
<gene>
    <name evidence="1" type="ORF">LTR37_001226</name>
</gene>
<dbReference type="EMBL" id="JAUTXU010000006">
    <property type="protein sequence ID" value="KAK3724104.1"/>
    <property type="molecule type" value="Genomic_DNA"/>
</dbReference>
<keyword evidence="2" id="KW-1185">Reference proteome</keyword>
<evidence type="ECO:0000313" key="2">
    <source>
        <dbReference type="Proteomes" id="UP001281147"/>
    </source>
</evidence>
<reference evidence="1" key="1">
    <citation type="submission" date="2023-07" db="EMBL/GenBank/DDBJ databases">
        <title>Black Yeasts Isolated from many extreme environments.</title>
        <authorList>
            <person name="Coleine C."/>
            <person name="Stajich J.E."/>
            <person name="Selbmann L."/>
        </authorList>
    </citation>
    <scope>NUCLEOTIDE SEQUENCE</scope>
    <source>
        <strain evidence="1">CCFEE 5714</strain>
    </source>
</reference>
<protein>
    <submittedName>
        <fullName evidence="1">Uncharacterized protein</fullName>
    </submittedName>
</protein>
<name>A0ACC3NXU3_9PEZI</name>
<organism evidence="1 2">
    <name type="scientific">Vermiconidia calcicola</name>
    <dbReference type="NCBI Taxonomy" id="1690605"/>
    <lineage>
        <taxon>Eukaryota</taxon>
        <taxon>Fungi</taxon>
        <taxon>Dikarya</taxon>
        <taxon>Ascomycota</taxon>
        <taxon>Pezizomycotina</taxon>
        <taxon>Dothideomycetes</taxon>
        <taxon>Dothideomycetidae</taxon>
        <taxon>Mycosphaerellales</taxon>
        <taxon>Extremaceae</taxon>
        <taxon>Vermiconidia</taxon>
    </lineage>
</organism>
<accession>A0ACC3NXU3</accession>
<sequence length="61" mass="7075">MASNDEEGMMSAELIEETQLLQAPREDDWKPPRGFVWIELAIFADVFSMNWTVRSQLLHPP</sequence>